<keyword evidence="5 7" id="KW-0472">Membrane</keyword>
<dbReference type="PROSITE" id="PS50893">
    <property type="entry name" value="ABC_TRANSPORTER_2"/>
    <property type="match status" value="1"/>
</dbReference>
<evidence type="ECO:0000256" key="6">
    <source>
        <dbReference type="SAM" id="MobiDB-lite"/>
    </source>
</evidence>
<evidence type="ECO:0000256" key="1">
    <source>
        <dbReference type="ARBA" id="ARBA00004141"/>
    </source>
</evidence>
<dbReference type="Gene3D" id="3.40.50.300">
    <property type="entry name" value="P-loop containing nucleotide triphosphate hydrolases"/>
    <property type="match status" value="1"/>
</dbReference>
<feature type="transmembrane region" description="Helical" evidence="7">
    <location>
        <begin position="1297"/>
        <end position="1318"/>
    </location>
</feature>
<evidence type="ECO:0000256" key="7">
    <source>
        <dbReference type="SAM" id="Phobius"/>
    </source>
</evidence>
<evidence type="ECO:0000313" key="9">
    <source>
        <dbReference type="EMBL" id="CAL5226836.1"/>
    </source>
</evidence>
<proteinExistence type="predicted"/>
<comment type="caution">
    <text evidence="9">The sequence shown here is derived from an EMBL/GenBank/DDBJ whole genome shotgun (WGS) entry which is preliminary data.</text>
</comment>
<dbReference type="PANTHER" id="PTHR48041:SF91">
    <property type="entry name" value="ABC TRANSPORTER G FAMILY MEMBER 28"/>
    <property type="match status" value="1"/>
</dbReference>
<dbReference type="Proteomes" id="UP001497392">
    <property type="component" value="Unassembled WGS sequence"/>
</dbReference>
<dbReference type="Pfam" id="PF01061">
    <property type="entry name" value="ABC2_membrane"/>
    <property type="match status" value="1"/>
</dbReference>
<feature type="compositionally biased region" description="Low complexity" evidence="6">
    <location>
        <begin position="901"/>
        <end position="914"/>
    </location>
</feature>
<evidence type="ECO:0000256" key="2">
    <source>
        <dbReference type="ARBA" id="ARBA00022448"/>
    </source>
</evidence>
<evidence type="ECO:0000256" key="3">
    <source>
        <dbReference type="ARBA" id="ARBA00022692"/>
    </source>
</evidence>
<organism evidence="9 10">
    <name type="scientific">Coccomyxa viridis</name>
    <dbReference type="NCBI Taxonomy" id="1274662"/>
    <lineage>
        <taxon>Eukaryota</taxon>
        <taxon>Viridiplantae</taxon>
        <taxon>Chlorophyta</taxon>
        <taxon>core chlorophytes</taxon>
        <taxon>Trebouxiophyceae</taxon>
        <taxon>Trebouxiophyceae incertae sedis</taxon>
        <taxon>Coccomyxaceae</taxon>
        <taxon>Coccomyxa</taxon>
    </lineage>
</organism>
<dbReference type="InterPro" id="IPR050352">
    <property type="entry name" value="ABCG_transporters"/>
</dbReference>
<feature type="region of interest" description="Disordered" evidence="6">
    <location>
        <begin position="901"/>
        <end position="941"/>
    </location>
</feature>
<feature type="transmembrane region" description="Helical" evidence="7">
    <location>
        <begin position="1032"/>
        <end position="1051"/>
    </location>
</feature>
<evidence type="ECO:0000256" key="4">
    <source>
        <dbReference type="ARBA" id="ARBA00022989"/>
    </source>
</evidence>
<keyword evidence="10" id="KW-1185">Reference proteome</keyword>
<feature type="region of interest" description="Disordered" evidence="6">
    <location>
        <begin position="1"/>
        <end position="81"/>
    </location>
</feature>
<feature type="compositionally biased region" description="Low complexity" evidence="6">
    <location>
        <begin position="31"/>
        <end position="74"/>
    </location>
</feature>
<feature type="transmembrane region" description="Helical" evidence="7">
    <location>
        <begin position="1004"/>
        <end position="1026"/>
    </location>
</feature>
<gene>
    <name evidence="9" type="primary">g9700</name>
    <name evidence="9" type="ORF">VP750_LOCUS8742</name>
</gene>
<feature type="transmembrane region" description="Helical" evidence="7">
    <location>
        <begin position="219"/>
        <end position="243"/>
    </location>
</feature>
<evidence type="ECO:0000256" key="5">
    <source>
        <dbReference type="ARBA" id="ARBA00023136"/>
    </source>
</evidence>
<feature type="domain" description="ABC transporter" evidence="8">
    <location>
        <begin position="288"/>
        <end position="528"/>
    </location>
</feature>
<feature type="region of interest" description="Disordered" evidence="6">
    <location>
        <begin position="1340"/>
        <end position="1362"/>
    </location>
</feature>
<feature type="transmembrane region" description="Helical" evidence="7">
    <location>
        <begin position="1135"/>
        <end position="1156"/>
    </location>
</feature>
<keyword evidence="3 7" id="KW-0812">Transmembrane</keyword>
<dbReference type="SUPFAM" id="SSF52540">
    <property type="entry name" value="P-loop containing nucleoside triphosphate hydrolases"/>
    <property type="match status" value="1"/>
</dbReference>
<dbReference type="EMBL" id="CAXHTA020000016">
    <property type="protein sequence ID" value="CAL5226836.1"/>
    <property type="molecule type" value="Genomic_DNA"/>
</dbReference>
<dbReference type="InterPro" id="IPR013525">
    <property type="entry name" value="ABC2_TM"/>
</dbReference>
<keyword evidence="2" id="KW-0813">Transport</keyword>
<dbReference type="InterPro" id="IPR027417">
    <property type="entry name" value="P-loop_NTPase"/>
</dbReference>
<feature type="transmembrane region" description="Helical" evidence="7">
    <location>
        <begin position="1109"/>
        <end position="1128"/>
    </location>
</feature>
<keyword evidence="4 7" id="KW-1133">Transmembrane helix</keyword>
<sequence>MNPVAIHVDSPPDSSAQPGGQNGEASPSPPTDSTTSDTAGAAFTSGNVPAQTPQPTQSPSPAQQDAAAASSTSSVHLPNMPSADRSVLLHSTNIPAVASLTDTVGPEGSAKAGTFTPPGAGAALSCNIPELLGVQPGLQVTGGQSVLGAAVMGPLTGNSCLGGGSTPFQGCPAGFFCPKPAQQALCPPGMFCPRGSAHPRKCPALAACPAGAAAPGFNAGAFITILLVVLAYLAIFLTTRHFLRRRSGHRKQQQISRNQLRVLLNAQSRATEGFMFQGLGHIRDHAVVALNDLTLAGAQLGQAALRGVSAKLQHYRLTMVVGPCDSDVSRLMRLLAGRAPGGSILSGSCQTTLGGSYLGCRSVIGYATSEAALFGDLTVRENLEYACRLKQPVTTRGHQRHLIVGDVVRLLHLQEACDDLAGQVAHSSSLSWRLSLATELVASPSLLIIDGAHPSNDASQELLFMEALQLLASLGMTIVTTSLPRRAYEEQPPHVDLLLLGHEGGTVYNGPLRLTTPYFLSIGLGDYGAGITQESLQSIVSSPDASIPFLDGQTLTEAWKERTADPWTQKTLKEGPHSSNDNHLPQQQAALSYVGPESVPELPVITATTLDTLREFTCHKSARHEMSEKTEVAVHDIVALMQALDVPCSPEAASCILLNAHAACKLGQSSHLTKKDLAKHDTDRAETILNVKDVLLRDSDKLLTQDGRNCKVSIAQLAGWLVQQDAKRRKHAQQAQRAQRIPPPLSIGGMDSAWEPSLPNVQTRLNDAGVHGPEVPGMAFRELGGGVNITDLNPEDFASIDFRDKTLTPTGSQEQKERPKEASFMDRILRGGSGCLHAESLPQEHRSASRQSSRRVSLSCEAKLEEGQNFLDAEKRHLTDATEQPMPLRQRHWGPAEAALGSSMGSMSTAGSRAFADAEAGEAGEQSFSGTPTAEPLKRSGSHRFFQSTTTAVRQAFQIHRSKAFNAEPELVPYKSRRQPGLIHVLYINMLRASLRWVRHSGTLLHSLVLCAAVACAVGLLCAASFDASGIPAVHVRVVLALFIACAPFALQPFAGARSILAQDDASCLHSMAFFCGTALLDLISVIARALVFAGVLTWMVPMYAGYDWHAVALILVSWYTATAGYAVSASFKPATAAALLLGGVFCALLLLSGAVAPTLRTMYASGRLFYGLSALGLGRWSVELLTIADYSGLDNASQHLSMFKLAQMGYCGLETIPLPGRMDSRDDIAVIVSNALNPLALQGTKLTSLTNLLAAAQPQIGSKLADGLTCVLQSAADGAGPNCIMQTCQQQVNRDVLALFMLGLALCLIALLGLMRVPQKMIAALRRVRHQTIMGLKKLDRKLSPSSSTPALAPVSANQRH</sequence>
<feature type="transmembrane region" description="Helical" evidence="7">
    <location>
        <begin position="1072"/>
        <end position="1097"/>
    </location>
</feature>
<reference evidence="9 10" key="1">
    <citation type="submission" date="2024-06" db="EMBL/GenBank/DDBJ databases">
        <authorList>
            <person name="Kraege A."/>
            <person name="Thomma B."/>
        </authorList>
    </citation>
    <scope>NUCLEOTIDE SEQUENCE [LARGE SCALE GENOMIC DNA]</scope>
</reference>
<accession>A0ABP1G3E6</accession>
<comment type="subcellular location">
    <subcellularLocation>
        <location evidence="1">Membrane</location>
        <topology evidence="1">Multi-pass membrane protein</topology>
    </subcellularLocation>
</comment>
<dbReference type="InterPro" id="IPR003439">
    <property type="entry name" value="ABC_transporter-like_ATP-bd"/>
</dbReference>
<dbReference type="PANTHER" id="PTHR48041">
    <property type="entry name" value="ABC TRANSPORTER G FAMILY MEMBER 28"/>
    <property type="match status" value="1"/>
</dbReference>
<protein>
    <submittedName>
        <fullName evidence="9">G9700 protein</fullName>
    </submittedName>
</protein>
<feature type="compositionally biased region" description="Low complexity" evidence="6">
    <location>
        <begin position="1345"/>
        <end position="1362"/>
    </location>
</feature>
<evidence type="ECO:0000313" key="10">
    <source>
        <dbReference type="Proteomes" id="UP001497392"/>
    </source>
</evidence>
<name>A0ABP1G3E6_9CHLO</name>
<evidence type="ECO:0000259" key="8">
    <source>
        <dbReference type="PROSITE" id="PS50893"/>
    </source>
</evidence>